<proteinExistence type="inferred from homology"/>
<evidence type="ECO:0000256" key="4">
    <source>
        <dbReference type="ARBA" id="ARBA00022692"/>
    </source>
</evidence>
<evidence type="ECO:0000313" key="10">
    <source>
        <dbReference type="Proteomes" id="UP000624709"/>
    </source>
</evidence>
<feature type="transmembrane region" description="Helical" evidence="7">
    <location>
        <begin position="156"/>
        <end position="176"/>
    </location>
</feature>
<dbReference type="Proteomes" id="UP000624709">
    <property type="component" value="Unassembled WGS sequence"/>
</dbReference>
<reference evidence="9 10" key="1">
    <citation type="submission" date="2021-01" db="EMBL/GenBank/DDBJ databases">
        <title>Whole genome shotgun sequence of Actinoplanes palleronii NBRC 14916.</title>
        <authorList>
            <person name="Komaki H."/>
            <person name="Tamura T."/>
        </authorList>
    </citation>
    <scope>NUCLEOTIDE SEQUENCE [LARGE SCALE GENOMIC DNA]</scope>
    <source>
        <strain evidence="9 10">NBRC 14916</strain>
    </source>
</reference>
<keyword evidence="2 7" id="KW-0813">Transport</keyword>
<name>A0ABQ4B6N9_9ACTN</name>
<keyword evidence="4 7" id="KW-0812">Transmembrane</keyword>
<gene>
    <name evidence="9" type="ORF">Apa02nite_024510</name>
</gene>
<feature type="transmembrane region" description="Helical" evidence="7">
    <location>
        <begin position="255"/>
        <end position="276"/>
    </location>
</feature>
<feature type="domain" description="ABC transmembrane type-1" evidence="8">
    <location>
        <begin position="89"/>
        <end position="280"/>
    </location>
</feature>
<keyword evidence="6 7" id="KW-0472">Membrane</keyword>
<dbReference type="EMBL" id="BOMS01000031">
    <property type="protein sequence ID" value="GIE66343.1"/>
    <property type="molecule type" value="Genomic_DNA"/>
</dbReference>
<feature type="transmembrane region" description="Helical" evidence="7">
    <location>
        <begin position="211"/>
        <end position="234"/>
    </location>
</feature>
<feature type="transmembrane region" description="Helical" evidence="7">
    <location>
        <begin position="128"/>
        <end position="150"/>
    </location>
</feature>
<comment type="caution">
    <text evidence="9">The sequence shown here is derived from an EMBL/GenBank/DDBJ whole genome shotgun (WGS) entry which is preliminary data.</text>
</comment>
<dbReference type="Pfam" id="PF00528">
    <property type="entry name" value="BPD_transp_1"/>
    <property type="match status" value="1"/>
</dbReference>
<feature type="transmembrane region" description="Helical" evidence="7">
    <location>
        <begin position="35"/>
        <end position="56"/>
    </location>
</feature>
<dbReference type="PROSITE" id="PS50928">
    <property type="entry name" value="ABC_TM1"/>
    <property type="match status" value="1"/>
</dbReference>
<accession>A0ABQ4B6N9</accession>
<evidence type="ECO:0000256" key="2">
    <source>
        <dbReference type="ARBA" id="ARBA00022448"/>
    </source>
</evidence>
<evidence type="ECO:0000256" key="3">
    <source>
        <dbReference type="ARBA" id="ARBA00022475"/>
    </source>
</evidence>
<evidence type="ECO:0000313" key="9">
    <source>
        <dbReference type="EMBL" id="GIE66343.1"/>
    </source>
</evidence>
<evidence type="ECO:0000256" key="5">
    <source>
        <dbReference type="ARBA" id="ARBA00022989"/>
    </source>
</evidence>
<protein>
    <submittedName>
        <fullName evidence="9">ABC transporter permease</fullName>
    </submittedName>
</protein>
<dbReference type="InterPro" id="IPR000515">
    <property type="entry name" value="MetI-like"/>
</dbReference>
<keyword evidence="10" id="KW-1185">Reference proteome</keyword>
<sequence>MTAPVADPVAAPVAAAAPVGASLDRHVARRAVLRLAKGVGGALLSVAVICGVWQLLVKGFDLDPFLTRGPLDVWNYLTDPANTAERALLREASQVTAVDAFLGLIGGAVAALVTAIAFALWRSVEQTLLPIAMALRAVPLVAMTPLIALIFGRGLLAVTVIAGIVTFFPVLVNVSLALRSVPKSSVDLMRAYGASPFATLFRVQLPGALPALFAALRVAAPLALVGALLAEWLATGKGLGYLMLAAVTTFELDRMWTGVTIVTVASIVLYTLISVIEQLTLARYAPEQAR</sequence>
<evidence type="ECO:0000259" key="8">
    <source>
        <dbReference type="PROSITE" id="PS50928"/>
    </source>
</evidence>
<dbReference type="SUPFAM" id="SSF161098">
    <property type="entry name" value="MetI-like"/>
    <property type="match status" value="1"/>
</dbReference>
<evidence type="ECO:0000256" key="1">
    <source>
        <dbReference type="ARBA" id="ARBA00004651"/>
    </source>
</evidence>
<keyword evidence="3" id="KW-1003">Cell membrane</keyword>
<comment type="similarity">
    <text evidence="7">Belongs to the binding-protein-dependent transport system permease family.</text>
</comment>
<dbReference type="PANTHER" id="PTHR30151:SF41">
    <property type="entry name" value="ABC TRANSPORTER PERMEASE PROTEIN"/>
    <property type="match status" value="1"/>
</dbReference>
<dbReference type="InterPro" id="IPR035906">
    <property type="entry name" value="MetI-like_sf"/>
</dbReference>
<dbReference type="Gene3D" id="1.10.3720.10">
    <property type="entry name" value="MetI-like"/>
    <property type="match status" value="1"/>
</dbReference>
<feature type="transmembrane region" description="Helical" evidence="7">
    <location>
        <begin position="100"/>
        <end position="121"/>
    </location>
</feature>
<dbReference type="CDD" id="cd06261">
    <property type="entry name" value="TM_PBP2"/>
    <property type="match status" value="1"/>
</dbReference>
<dbReference type="PANTHER" id="PTHR30151">
    <property type="entry name" value="ALKANE SULFONATE ABC TRANSPORTER-RELATED, MEMBRANE SUBUNIT"/>
    <property type="match status" value="1"/>
</dbReference>
<keyword evidence="5 7" id="KW-1133">Transmembrane helix</keyword>
<dbReference type="RefSeq" id="WP_203825129.1">
    <property type="nucleotide sequence ID" value="NZ_BAAATY010000006.1"/>
</dbReference>
<comment type="subcellular location">
    <subcellularLocation>
        <location evidence="1 7">Cell membrane</location>
        <topology evidence="1 7">Multi-pass membrane protein</topology>
    </subcellularLocation>
</comment>
<organism evidence="9 10">
    <name type="scientific">Actinoplanes palleronii</name>
    <dbReference type="NCBI Taxonomy" id="113570"/>
    <lineage>
        <taxon>Bacteria</taxon>
        <taxon>Bacillati</taxon>
        <taxon>Actinomycetota</taxon>
        <taxon>Actinomycetes</taxon>
        <taxon>Micromonosporales</taxon>
        <taxon>Micromonosporaceae</taxon>
        <taxon>Actinoplanes</taxon>
    </lineage>
</organism>
<evidence type="ECO:0000256" key="6">
    <source>
        <dbReference type="ARBA" id="ARBA00023136"/>
    </source>
</evidence>
<evidence type="ECO:0000256" key="7">
    <source>
        <dbReference type="RuleBase" id="RU363032"/>
    </source>
</evidence>